<proteinExistence type="predicted"/>
<dbReference type="InterPro" id="IPR050445">
    <property type="entry name" value="Bact_polysacc_biosynth/exp"/>
</dbReference>
<keyword evidence="1" id="KW-1133">Transmembrane helix</keyword>
<feature type="transmembrane region" description="Helical" evidence="1">
    <location>
        <begin position="276"/>
        <end position="295"/>
    </location>
</feature>
<evidence type="ECO:0000313" key="3">
    <source>
        <dbReference type="Proteomes" id="UP001596045"/>
    </source>
</evidence>
<evidence type="ECO:0008006" key="4">
    <source>
        <dbReference type="Google" id="ProtNLM"/>
    </source>
</evidence>
<accession>A0ABW0MB95</accession>
<gene>
    <name evidence="2" type="ORF">ACFPM8_09780</name>
</gene>
<evidence type="ECO:0000313" key="2">
    <source>
        <dbReference type="EMBL" id="MFC5474247.1"/>
    </source>
</evidence>
<dbReference type="PANTHER" id="PTHR32309">
    <property type="entry name" value="TYROSINE-PROTEIN KINASE"/>
    <property type="match status" value="1"/>
</dbReference>
<keyword evidence="1" id="KW-0812">Transmembrane</keyword>
<name>A0ABW0MB95_9BURK</name>
<evidence type="ECO:0000256" key="1">
    <source>
        <dbReference type="SAM" id="Phobius"/>
    </source>
</evidence>
<protein>
    <recommendedName>
        <fullName evidence="4">Polysaccharide chain length determinant N-terminal domain-containing protein</fullName>
    </recommendedName>
</protein>
<organism evidence="2 3">
    <name type="scientific">Paraherbaspirillum soli</name>
    <dbReference type="NCBI Taxonomy" id="631222"/>
    <lineage>
        <taxon>Bacteria</taxon>
        <taxon>Pseudomonadati</taxon>
        <taxon>Pseudomonadota</taxon>
        <taxon>Betaproteobacteria</taxon>
        <taxon>Burkholderiales</taxon>
        <taxon>Oxalobacteraceae</taxon>
        <taxon>Paraherbaspirillum</taxon>
    </lineage>
</organism>
<dbReference type="PANTHER" id="PTHR32309:SF13">
    <property type="entry name" value="FERRIC ENTEROBACTIN TRANSPORT PROTEIN FEPE"/>
    <property type="match status" value="1"/>
</dbReference>
<dbReference type="RefSeq" id="WP_378997316.1">
    <property type="nucleotide sequence ID" value="NZ_JBHSMT010000013.1"/>
</dbReference>
<keyword evidence="3" id="KW-1185">Reference proteome</keyword>
<sequence>MNETCATFADPVPLKNYPTATFFLHMNTQADLVKANLRPPLSFFFKRYALTIAISGLLSTAIAVGIAVMLPKQWPATLLFQIGQVGPNQLVDPNNVVQRIRFPGFALQVIQARNLPTEATDSERARLIRTSLSASIAKGSNLIEMSVKGYSPEEAVANLDTAFKILENEHAQLLTPSITRLKKNLDDTASSLKKIEDERLAILEPIAKANSATNIEKKFSESILLTSMLKSNDSEARSLKDQKTAIEEQLSPYRTFNTQAVTSIYVPKKPSYPNKISAAILGFMLGVLGAGIWAMRRDEELRSTFGHFFK</sequence>
<keyword evidence="1" id="KW-0472">Membrane</keyword>
<feature type="transmembrane region" description="Helical" evidence="1">
    <location>
        <begin position="48"/>
        <end position="70"/>
    </location>
</feature>
<reference evidence="3" key="1">
    <citation type="journal article" date="2019" name="Int. J. Syst. Evol. Microbiol.">
        <title>The Global Catalogue of Microorganisms (GCM) 10K type strain sequencing project: providing services to taxonomists for standard genome sequencing and annotation.</title>
        <authorList>
            <consortium name="The Broad Institute Genomics Platform"/>
            <consortium name="The Broad Institute Genome Sequencing Center for Infectious Disease"/>
            <person name="Wu L."/>
            <person name="Ma J."/>
        </authorList>
    </citation>
    <scope>NUCLEOTIDE SEQUENCE [LARGE SCALE GENOMIC DNA]</scope>
    <source>
        <strain evidence="3">JCM 17066</strain>
    </source>
</reference>
<dbReference type="EMBL" id="JBHSMT010000013">
    <property type="protein sequence ID" value="MFC5474247.1"/>
    <property type="molecule type" value="Genomic_DNA"/>
</dbReference>
<comment type="caution">
    <text evidence="2">The sequence shown here is derived from an EMBL/GenBank/DDBJ whole genome shotgun (WGS) entry which is preliminary data.</text>
</comment>
<dbReference type="Proteomes" id="UP001596045">
    <property type="component" value="Unassembled WGS sequence"/>
</dbReference>